<organism evidence="2 3">
    <name type="scientific">Corallococcus carmarthensis</name>
    <dbReference type="NCBI Taxonomy" id="2316728"/>
    <lineage>
        <taxon>Bacteria</taxon>
        <taxon>Pseudomonadati</taxon>
        <taxon>Myxococcota</taxon>
        <taxon>Myxococcia</taxon>
        <taxon>Myxococcales</taxon>
        <taxon>Cystobacterineae</taxon>
        <taxon>Myxococcaceae</taxon>
        <taxon>Corallococcus</taxon>
    </lineage>
</organism>
<dbReference type="Pfam" id="PF00535">
    <property type="entry name" value="Glycos_transf_2"/>
    <property type="match status" value="1"/>
</dbReference>
<dbReference type="InterPro" id="IPR050834">
    <property type="entry name" value="Glycosyltransf_2"/>
</dbReference>
<keyword evidence="2" id="KW-0808">Transferase</keyword>
<proteinExistence type="predicted"/>
<dbReference type="CDD" id="cd00761">
    <property type="entry name" value="Glyco_tranf_GTA_type"/>
    <property type="match status" value="1"/>
</dbReference>
<protein>
    <submittedName>
        <fullName evidence="2">Glycosyltransferase family 2 protein</fullName>
    </submittedName>
</protein>
<dbReference type="GO" id="GO:0016740">
    <property type="term" value="F:transferase activity"/>
    <property type="evidence" value="ECO:0007669"/>
    <property type="project" value="UniProtKB-KW"/>
</dbReference>
<dbReference type="PANTHER" id="PTHR43685:SF3">
    <property type="entry name" value="SLR2126 PROTEIN"/>
    <property type="match status" value="1"/>
</dbReference>
<dbReference type="Proteomes" id="UP000268313">
    <property type="component" value="Unassembled WGS sequence"/>
</dbReference>
<keyword evidence="3" id="KW-1185">Reference proteome</keyword>
<dbReference type="EMBL" id="RAWE01000299">
    <property type="protein sequence ID" value="RKG94883.1"/>
    <property type="molecule type" value="Genomic_DNA"/>
</dbReference>
<accession>A0A3A8JZ72</accession>
<dbReference type="SUPFAM" id="SSF53448">
    <property type="entry name" value="Nucleotide-diphospho-sugar transferases"/>
    <property type="match status" value="1"/>
</dbReference>
<comment type="caution">
    <text evidence="2">The sequence shown here is derived from an EMBL/GenBank/DDBJ whole genome shotgun (WGS) entry which is preliminary data.</text>
</comment>
<name>A0A3A8JZ72_9BACT</name>
<dbReference type="OrthoDB" id="9790005at2"/>
<evidence type="ECO:0000313" key="2">
    <source>
        <dbReference type="EMBL" id="RKG94883.1"/>
    </source>
</evidence>
<reference evidence="3" key="1">
    <citation type="submission" date="2018-09" db="EMBL/GenBank/DDBJ databases">
        <authorList>
            <person name="Livingstone P.G."/>
            <person name="Whitworth D.E."/>
        </authorList>
    </citation>
    <scope>NUCLEOTIDE SEQUENCE [LARGE SCALE GENOMIC DNA]</scope>
    <source>
        <strain evidence="3">CA043D</strain>
    </source>
</reference>
<dbReference type="InterPro" id="IPR001173">
    <property type="entry name" value="Glyco_trans_2-like"/>
</dbReference>
<sequence>MSRKVTVIMRSKDSAWVIGQALSGLCSQARRDFELLVVDSGSRDATLDIVSRFPGRLIRIEAKAYFPGAVLNMAIREATGDLVVFQNSDVVPLTPEALDRLLAPLERGEADATFARQLPRPEAHTWVRRDYEVAFPERGEAPPWMTYSLPFAAMTREAWRKHPFYEDAWGSEDTEWGHWARSHGLRVRYVPDALVMHSHNYTLKQLYGRRFIEGEADAFILGDRASVMGMARKVGASWARDAVVHLQARDAVGLLLSIPRRLVYHGAWWKGHQWGEQRLRSGNMDLSIGQQVVLRRQ</sequence>
<dbReference type="PANTHER" id="PTHR43685">
    <property type="entry name" value="GLYCOSYLTRANSFERASE"/>
    <property type="match status" value="1"/>
</dbReference>
<dbReference type="Gene3D" id="3.90.550.10">
    <property type="entry name" value="Spore Coat Polysaccharide Biosynthesis Protein SpsA, Chain A"/>
    <property type="match status" value="1"/>
</dbReference>
<evidence type="ECO:0000259" key="1">
    <source>
        <dbReference type="Pfam" id="PF00535"/>
    </source>
</evidence>
<dbReference type="AlphaFoldDB" id="A0A3A8JZ72"/>
<dbReference type="RefSeq" id="WP_120607909.1">
    <property type="nucleotide sequence ID" value="NZ_RAWE01000299.1"/>
</dbReference>
<dbReference type="InterPro" id="IPR029044">
    <property type="entry name" value="Nucleotide-diphossugar_trans"/>
</dbReference>
<evidence type="ECO:0000313" key="3">
    <source>
        <dbReference type="Proteomes" id="UP000268313"/>
    </source>
</evidence>
<gene>
    <name evidence="2" type="ORF">D7X32_40785</name>
</gene>
<feature type="domain" description="Glycosyltransferase 2-like" evidence="1">
    <location>
        <begin position="7"/>
        <end position="132"/>
    </location>
</feature>